<dbReference type="PIRSF" id="PIRSF002741">
    <property type="entry name" value="MppA"/>
    <property type="match status" value="1"/>
</dbReference>
<reference evidence="7 8" key="1">
    <citation type="journal article" date="2015" name="Genome Announc.">
        <title>Expanding the biotechnology potential of lactobacilli through comparative genomics of 213 strains and associated genera.</title>
        <authorList>
            <person name="Sun Z."/>
            <person name="Harris H.M."/>
            <person name="McCann A."/>
            <person name="Guo C."/>
            <person name="Argimon S."/>
            <person name="Zhang W."/>
            <person name="Yang X."/>
            <person name="Jeffery I.B."/>
            <person name="Cooney J.C."/>
            <person name="Kagawa T.F."/>
            <person name="Liu W."/>
            <person name="Song Y."/>
            <person name="Salvetti E."/>
            <person name="Wrobel A."/>
            <person name="Rasinkangas P."/>
            <person name="Parkhill J."/>
            <person name="Rea M.C."/>
            <person name="O'Sullivan O."/>
            <person name="Ritari J."/>
            <person name="Douillard F.P."/>
            <person name="Paul Ross R."/>
            <person name="Yang R."/>
            <person name="Briner A.E."/>
            <person name="Felis G.E."/>
            <person name="de Vos W.M."/>
            <person name="Barrangou R."/>
            <person name="Klaenhammer T.R."/>
            <person name="Caufield P.W."/>
            <person name="Cui Y."/>
            <person name="Zhang H."/>
            <person name="O'Toole P.W."/>
        </authorList>
    </citation>
    <scope>NUCLEOTIDE SEQUENCE [LARGE SCALE GENOMIC DNA]</scope>
    <source>
        <strain evidence="7 8">DSM 19909</strain>
    </source>
</reference>
<evidence type="ECO:0000256" key="4">
    <source>
        <dbReference type="ARBA" id="ARBA00022729"/>
    </source>
</evidence>
<dbReference type="GO" id="GO:0042597">
    <property type="term" value="C:periplasmic space"/>
    <property type="evidence" value="ECO:0007669"/>
    <property type="project" value="UniProtKB-ARBA"/>
</dbReference>
<dbReference type="Pfam" id="PF00496">
    <property type="entry name" value="SBP_bac_5"/>
    <property type="match status" value="1"/>
</dbReference>
<feature type="domain" description="Solute-binding protein family 5" evidence="6">
    <location>
        <begin position="81"/>
        <end position="462"/>
    </location>
</feature>
<dbReference type="SUPFAM" id="SSF53850">
    <property type="entry name" value="Periplasmic binding protein-like II"/>
    <property type="match status" value="1"/>
</dbReference>
<comment type="subcellular location">
    <subcellularLocation>
        <location evidence="1">Cell envelope</location>
    </subcellularLocation>
</comment>
<dbReference type="OrthoDB" id="403896at2"/>
<dbReference type="PANTHER" id="PTHR30290">
    <property type="entry name" value="PERIPLASMIC BINDING COMPONENT OF ABC TRANSPORTER"/>
    <property type="match status" value="1"/>
</dbReference>
<dbReference type="Gene3D" id="3.40.190.10">
    <property type="entry name" value="Periplasmic binding protein-like II"/>
    <property type="match status" value="1"/>
</dbReference>
<keyword evidence="3" id="KW-0813">Transport</keyword>
<evidence type="ECO:0000313" key="7">
    <source>
        <dbReference type="EMBL" id="KRK98523.1"/>
    </source>
</evidence>
<dbReference type="InterPro" id="IPR030678">
    <property type="entry name" value="Peptide/Ni-bd"/>
</dbReference>
<keyword evidence="8" id="KW-1185">Reference proteome</keyword>
<keyword evidence="4" id="KW-0732">Signal</keyword>
<evidence type="ECO:0000256" key="5">
    <source>
        <dbReference type="ARBA" id="ARBA00022856"/>
    </source>
</evidence>
<dbReference type="STRING" id="1423776.FD04_GL000255"/>
<evidence type="ECO:0000313" key="8">
    <source>
        <dbReference type="Proteomes" id="UP000051160"/>
    </source>
</evidence>
<dbReference type="GO" id="GO:0015833">
    <property type="term" value="P:peptide transport"/>
    <property type="evidence" value="ECO:0007669"/>
    <property type="project" value="UniProtKB-KW"/>
</dbReference>
<dbReference type="EMBL" id="AZEE01000027">
    <property type="protein sequence ID" value="KRK98523.1"/>
    <property type="molecule type" value="Genomic_DNA"/>
</dbReference>
<sequence length="544" mass="60925">MKQSTTIQLIITTGILLLIGTTYGVNHVPNQTKTISKQTLNIGTNTPIETMDSNLYTSHEAYEALHATMIGLYSHNAKNQVIPAISDNHPQKSHTGLTYVFTLRKFKWSNGDTVRAQDFVYAWRRQVDPKTNSRNASRLDFIKNAAAVRTGSKPVTQLGIKALDSQHLQIKLSAPTPYLTQLLSDATTLPINQRFAEKLGTQYGDSATHVLSDGPYAISGWSGSKDKNWAFIKNNQYRFNDRVKVDRVAFQVIHSAQKTTHLFNTGKLDFAPLTANTIPNYTDTHNIKIQSSVTSAYLFFNTMSGATTDVHLRRALSMAYDKRLLTQSKLKNGAKPLNGLMPQGLTTGPDGMDYRKSTGQLEAYNLTKAAKNWRLAKRDLGVKHLTLNLLIANNSTARITAEFLRGQLEHNLPGLTITISKVSLEHRVQLEAAGKFQLVFSTWTPADDDPYNFLTFYQTGNRQNITGFSSTKIDTLLKQITQNSNNATKRWQLIQKTERYLMQAEVPSSGVFQDGQAYLLNQRVQQFPISASGLINYEYVRLKP</sequence>
<organism evidence="7 8">
    <name type="scientific">Secundilactobacillus odoratitofui DSM 19909 = JCM 15043</name>
    <dbReference type="NCBI Taxonomy" id="1423776"/>
    <lineage>
        <taxon>Bacteria</taxon>
        <taxon>Bacillati</taxon>
        <taxon>Bacillota</taxon>
        <taxon>Bacilli</taxon>
        <taxon>Lactobacillales</taxon>
        <taxon>Lactobacillaceae</taxon>
        <taxon>Secundilactobacillus</taxon>
    </lineage>
</organism>
<evidence type="ECO:0000256" key="2">
    <source>
        <dbReference type="ARBA" id="ARBA00005695"/>
    </source>
</evidence>
<evidence type="ECO:0000256" key="1">
    <source>
        <dbReference type="ARBA" id="ARBA00004196"/>
    </source>
</evidence>
<keyword evidence="5" id="KW-0571">Peptide transport</keyword>
<comment type="caution">
    <text evidence="7">The sequence shown here is derived from an EMBL/GenBank/DDBJ whole genome shotgun (WGS) entry which is preliminary data.</text>
</comment>
<dbReference type="Proteomes" id="UP000051160">
    <property type="component" value="Unassembled WGS sequence"/>
</dbReference>
<gene>
    <name evidence="7" type="ORF">FD04_GL000255</name>
</gene>
<dbReference type="PANTHER" id="PTHR30290:SF10">
    <property type="entry name" value="PERIPLASMIC OLIGOPEPTIDE-BINDING PROTEIN-RELATED"/>
    <property type="match status" value="1"/>
</dbReference>
<comment type="similarity">
    <text evidence="2">Belongs to the bacterial solute-binding protein 5 family.</text>
</comment>
<dbReference type="InterPro" id="IPR039424">
    <property type="entry name" value="SBP_5"/>
</dbReference>
<dbReference type="PATRIC" id="fig|1423776.4.peg.256"/>
<dbReference type="FunFam" id="3.90.76.10:FF:000001">
    <property type="entry name" value="Oligopeptide ABC transporter substrate-binding protein"/>
    <property type="match status" value="1"/>
</dbReference>
<dbReference type="GO" id="GO:0043190">
    <property type="term" value="C:ATP-binding cassette (ABC) transporter complex"/>
    <property type="evidence" value="ECO:0007669"/>
    <property type="project" value="InterPro"/>
</dbReference>
<accession>A0A0R1LRW1</accession>
<dbReference type="GO" id="GO:0030313">
    <property type="term" value="C:cell envelope"/>
    <property type="evidence" value="ECO:0007669"/>
    <property type="project" value="UniProtKB-SubCell"/>
</dbReference>
<name>A0A0R1LRW1_9LACO</name>
<dbReference type="InterPro" id="IPR000914">
    <property type="entry name" value="SBP_5_dom"/>
</dbReference>
<dbReference type="GO" id="GO:1904680">
    <property type="term" value="F:peptide transmembrane transporter activity"/>
    <property type="evidence" value="ECO:0007669"/>
    <property type="project" value="TreeGrafter"/>
</dbReference>
<proteinExistence type="inferred from homology"/>
<dbReference type="Gene3D" id="3.90.76.10">
    <property type="entry name" value="Dipeptide-binding Protein, Domain 1"/>
    <property type="match status" value="1"/>
</dbReference>
<protein>
    <submittedName>
        <fullName evidence="7">Putative pheromone binding protein</fullName>
    </submittedName>
</protein>
<dbReference type="RefSeq" id="WP_056946870.1">
    <property type="nucleotide sequence ID" value="NZ_AZEE01000027.1"/>
</dbReference>
<evidence type="ECO:0000259" key="6">
    <source>
        <dbReference type="Pfam" id="PF00496"/>
    </source>
</evidence>
<keyword evidence="5" id="KW-0653">Protein transport</keyword>
<evidence type="ECO:0000256" key="3">
    <source>
        <dbReference type="ARBA" id="ARBA00022448"/>
    </source>
</evidence>
<dbReference type="AlphaFoldDB" id="A0A0R1LRW1"/>
<dbReference type="CDD" id="cd08504">
    <property type="entry name" value="PBP2_OppA"/>
    <property type="match status" value="1"/>
</dbReference>
<dbReference type="Gene3D" id="3.10.105.10">
    <property type="entry name" value="Dipeptide-binding Protein, Domain 3"/>
    <property type="match status" value="1"/>
</dbReference>